<keyword evidence="5" id="KW-0677">Repeat</keyword>
<dbReference type="PROSITE" id="PS50089">
    <property type="entry name" value="ZF_RING_2"/>
    <property type="match status" value="1"/>
</dbReference>
<evidence type="ECO:0000259" key="11">
    <source>
        <dbReference type="PROSITE" id="PS50089"/>
    </source>
</evidence>
<evidence type="ECO:0000313" key="14">
    <source>
        <dbReference type="Proteomes" id="UP000095085"/>
    </source>
</evidence>
<dbReference type="GeneID" id="30992788"/>
<feature type="region of interest" description="Disordered" evidence="10">
    <location>
        <begin position="1"/>
        <end position="50"/>
    </location>
</feature>
<keyword evidence="6 9" id="KW-0863">Zinc-finger</keyword>
<accession>A0A1E4RPY3</accession>
<dbReference type="PROSITE" id="PS00518">
    <property type="entry name" value="ZF_RING_1"/>
    <property type="match status" value="1"/>
</dbReference>
<sequence>MSDDLSDNFSYEEGSSSAFEFEDEDDLLQSEGESDYDGDTTVTNRNRNTTDSFEPKFHPWTFEGFIQHQFIDKAAELHQRQLPQCTLGDILIMLQTKNWQPENVINDFYDNPTKLRNQCGLPQPPIDKKVGLIEVDNFECAICAESYEHTQIYALACNHRYCGECYKSYVNMHISSGKLITCMNLECPLTISHGDVALLASQGKDEESIIKPKIDLISNPLLISTVSNYIDTHRKQYKWCPATDCNNLIELDRDAIANHDEDENRDIDLTHVLNVSCPENHEFCYKCHRENHLPCPCWIVDLWVQKCKDDSETANWIQANTQPCPECDSLIEKNGGCNHLTCRKCKYEFCWICLGNWKDHGRDFYQCNRFDPNVVKELQKGKELKRLSLRRYLHFYKRFTVHESSMKGDQRIIERVDEKMKSYMELQTKNLTNESSLSWVDVQFLHDAIRALTNGRKTLKWTYCFAFYLENTNFSEIFESMQDFLNSTVEELSKIFEEINAKKNNTNSKNYEVITKYRNEIMSLSKLISQRQRMLIDCAQTGLQQGLLKFA</sequence>
<dbReference type="Proteomes" id="UP000095085">
    <property type="component" value="Unassembled WGS sequence"/>
</dbReference>
<keyword evidence="4" id="KW-0479">Metal-binding</keyword>
<evidence type="ECO:0000256" key="1">
    <source>
        <dbReference type="ARBA" id="ARBA00001798"/>
    </source>
</evidence>
<dbReference type="FunFam" id="1.20.120.1750:FF:000002">
    <property type="entry name" value="RBR-type E3 ubiquitin transferase"/>
    <property type="match status" value="1"/>
</dbReference>
<feature type="domain" description="RING-type" evidence="12">
    <location>
        <begin position="136"/>
        <end position="371"/>
    </location>
</feature>
<dbReference type="STRING" id="984485.A0A1E4RPY3"/>
<evidence type="ECO:0000259" key="12">
    <source>
        <dbReference type="PROSITE" id="PS51873"/>
    </source>
</evidence>
<organism evidence="13 14">
    <name type="scientific">Hyphopichia burtonii NRRL Y-1933</name>
    <dbReference type="NCBI Taxonomy" id="984485"/>
    <lineage>
        <taxon>Eukaryota</taxon>
        <taxon>Fungi</taxon>
        <taxon>Dikarya</taxon>
        <taxon>Ascomycota</taxon>
        <taxon>Saccharomycotina</taxon>
        <taxon>Pichiomycetes</taxon>
        <taxon>Debaryomycetaceae</taxon>
        <taxon>Hyphopichia</taxon>
    </lineage>
</organism>
<evidence type="ECO:0000256" key="6">
    <source>
        <dbReference type="ARBA" id="ARBA00022771"/>
    </source>
</evidence>
<evidence type="ECO:0000256" key="10">
    <source>
        <dbReference type="SAM" id="MobiDB-lite"/>
    </source>
</evidence>
<gene>
    <name evidence="13" type="ORF">HYPBUDRAFT_103016</name>
</gene>
<evidence type="ECO:0000256" key="8">
    <source>
        <dbReference type="ARBA" id="ARBA00022833"/>
    </source>
</evidence>
<feature type="compositionally biased region" description="Low complexity" evidence="10">
    <location>
        <begin position="40"/>
        <end position="50"/>
    </location>
</feature>
<evidence type="ECO:0000256" key="4">
    <source>
        <dbReference type="ARBA" id="ARBA00022723"/>
    </source>
</evidence>
<dbReference type="GO" id="GO:0008270">
    <property type="term" value="F:zinc ion binding"/>
    <property type="evidence" value="ECO:0007669"/>
    <property type="project" value="UniProtKB-KW"/>
</dbReference>
<dbReference type="InterPro" id="IPR013083">
    <property type="entry name" value="Znf_RING/FYVE/PHD"/>
</dbReference>
<dbReference type="InterPro" id="IPR044066">
    <property type="entry name" value="TRIAD_supradom"/>
</dbReference>
<evidence type="ECO:0000256" key="7">
    <source>
        <dbReference type="ARBA" id="ARBA00022786"/>
    </source>
</evidence>
<dbReference type="Pfam" id="PF01485">
    <property type="entry name" value="IBR"/>
    <property type="match status" value="1"/>
</dbReference>
<dbReference type="InterPro" id="IPR002867">
    <property type="entry name" value="IBR_dom"/>
</dbReference>
<dbReference type="CDD" id="cd20360">
    <property type="entry name" value="Rcat_RBR_TRIAD1"/>
    <property type="match status" value="1"/>
</dbReference>
<dbReference type="Pfam" id="PF00097">
    <property type="entry name" value="zf-C3HC4"/>
    <property type="match status" value="1"/>
</dbReference>
<keyword evidence="3" id="KW-0808">Transferase</keyword>
<dbReference type="InterPro" id="IPR047556">
    <property type="entry name" value="Rcat_RBR_TRIAD1"/>
</dbReference>
<dbReference type="AlphaFoldDB" id="A0A1E4RPY3"/>
<evidence type="ECO:0000256" key="2">
    <source>
        <dbReference type="ARBA" id="ARBA00012251"/>
    </source>
</evidence>
<dbReference type="InterPro" id="IPR001841">
    <property type="entry name" value="Znf_RING"/>
</dbReference>
<dbReference type="GO" id="GO:0016567">
    <property type="term" value="P:protein ubiquitination"/>
    <property type="evidence" value="ECO:0007669"/>
    <property type="project" value="InterPro"/>
</dbReference>
<keyword evidence="7" id="KW-0833">Ubl conjugation pathway</keyword>
<evidence type="ECO:0000256" key="9">
    <source>
        <dbReference type="PROSITE-ProRule" id="PRU00175"/>
    </source>
</evidence>
<dbReference type="InterPro" id="IPR031127">
    <property type="entry name" value="E3_UB_ligase_RBR"/>
</dbReference>
<reference evidence="14" key="1">
    <citation type="submission" date="2016-05" db="EMBL/GenBank/DDBJ databases">
        <title>Comparative genomics of biotechnologically important yeasts.</title>
        <authorList>
            <consortium name="DOE Joint Genome Institute"/>
            <person name="Riley R."/>
            <person name="Haridas S."/>
            <person name="Wolfe K.H."/>
            <person name="Lopes M.R."/>
            <person name="Hittinger C.T."/>
            <person name="Goker M."/>
            <person name="Salamov A."/>
            <person name="Wisecaver J."/>
            <person name="Long T.M."/>
            <person name="Aerts A.L."/>
            <person name="Barry K."/>
            <person name="Choi C."/>
            <person name="Clum A."/>
            <person name="Coughlan A.Y."/>
            <person name="Deshpande S."/>
            <person name="Douglass A.P."/>
            <person name="Hanson S.J."/>
            <person name="Klenk H.-P."/>
            <person name="Labutti K."/>
            <person name="Lapidus A."/>
            <person name="Lindquist E."/>
            <person name="Lipzen A."/>
            <person name="Meier-Kolthoff J.P."/>
            <person name="Ohm R.A."/>
            <person name="Otillar R.P."/>
            <person name="Pangilinan J."/>
            <person name="Peng Y."/>
            <person name="Rokas A."/>
            <person name="Rosa C.A."/>
            <person name="Scheuner C."/>
            <person name="Sibirny A.A."/>
            <person name="Slot J.C."/>
            <person name="Stielow J.B."/>
            <person name="Sun H."/>
            <person name="Kurtzman C.P."/>
            <person name="Blackwell M."/>
            <person name="Grigoriev I.V."/>
            <person name="Jeffries T.W."/>
        </authorList>
    </citation>
    <scope>NUCLEOTIDE SEQUENCE [LARGE SCALE GENOMIC DNA]</scope>
    <source>
        <strain evidence="14">NRRL Y-1933</strain>
    </source>
</reference>
<keyword evidence="14" id="KW-1185">Reference proteome</keyword>
<feature type="compositionally biased region" description="Polar residues" evidence="10">
    <location>
        <begin position="7"/>
        <end position="18"/>
    </location>
</feature>
<dbReference type="EMBL" id="KV454538">
    <property type="protein sequence ID" value="ODV69286.1"/>
    <property type="molecule type" value="Genomic_DNA"/>
</dbReference>
<evidence type="ECO:0000313" key="13">
    <source>
        <dbReference type="EMBL" id="ODV69286.1"/>
    </source>
</evidence>
<dbReference type="GO" id="GO:0061630">
    <property type="term" value="F:ubiquitin protein ligase activity"/>
    <property type="evidence" value="ECO:0007669"/>
    <property type="project" value="UniProtKB-EC"/>
</dbReference>
<dbReference type="Gene3D" id="1.20.120.1750">
    <property type="match status" value="1"/>
</dbReference>
<dbReference type="PROSITE" id="PS51873">
    <property type="entry name" value="TRIAD"/>
    <property type="match status" value="1"/>
</dbReference>
<dbReference type="EC" id="2.3.2.31" evidence="2"/>
<comment type="catalytic activity">
    <reaction evidence="1">
        <text>[E2 ubiquitin-conjugating enzyme]-S-ubiquitinyl-L-cysteine + [acceptor protein]-L-lysine = [E2 ubiquitin-conjugating enzyme]-L-cysteine + [acceptor protein]-N(6)-ubiquitinyl-L-lysine.</text>
        <dbReference type="EC" id="2.3.2.31"/>
    </reaction>
</comment>
<dbReference type="SUPFAM" id="SSF57850">
    <property type="entry name" value="RING/U-box"/>
    <property type="match status" value="2"/>
</dbReference>
<dbReference type="InterPro" id="IPR045840">
    <property type="entry name" value="Ariadne"/>
</dbReference>
<dbReference type="InterPro" id="IPR017907">
    <property type="entry name" value="Znf_RING_CS"/>
</dbReference>
<dbReference type="SMART" id="SM00647">
    <property type="entry name" value="IBR"/>
    <property type="match status" value="2"/>
</dbReference>
<dbReference type="OrthoDB" id="10009520at2759"/>
<name>A0A1E4RPY3_9ASCO</name>
<dbReference type="PANTHER" id="PTHR11685">
    <property type="entry name" value="RBR FAMILY RING FINGER AND IBR DOMAIN-CONTAINING"/>
    <property type="match status" value="1"/>
</dbReference>
<evidence type="ECO:0000256" key="5">
    <source>
        <dbReference type="ARBA" id="ARBA00022737"/>
    </source>
</evidence>
<feature type="domain" description="RING-type" evidence="11">
    <location>
        <begin position="140"/>
        <end position="189"/>
    </location>
</feature>
<dbReference type="InterPro" id="IPR018957">
    <property type="entry name" value="Znf_C3HC4_RING-type"/>
</dbReference>
<dbReference type="RefSeq" id="XP_020078353.1">
    <property type="nucleotide sequence ID" value="XM_020218238.1"/>
</dbReference>
<dbReference type="Pfam" id="PF19422">
    <property type="entry name" value="Ariadne"/>
    <property type="match status" value="1"/>
</dbReference>
<protein>
    <recommendedName>
        <fullName evidence="2">RBR-type E3 ubiquitin transferase</fullName>
        <ecNumber evidence="2">2.3.2.31</ecNumber>
    </recommendedName>
</protein>
<feature type="compositionally biased region" description="Acidic residues" evidence="10">
    <location>
        <begin position="20"/>
        <end position="38"/>
    </location>
</feature>
<keyword evidence="8" id="KW-0862">Zinc</keyword>
<evidence type="ECO:0000256" key="3">
    <source>
        <dbReference type="ARBA" id="ARBA00022679"/>
    </source>
</evidence>
<proteinExistence type="predicted"/>
<dbReference type="Pfam" id="PF22191">
    <property type="entry name" value="IBR_1"/>
    <property type="match status" value="1"/>
</dbReference>
<dbReference type="Gene3D" id="3.30.40.10">
    <property type="entry name" value="Zinc/RING finger domain, C3HC4 (zinc finger)"/>
    <property type="match status" value="1"/>
</dbReference>